<comment type="caution">
    <text evidence="1">The sequence shown here is derived from an EMBL/GenBank/DDBJ whole genome shotgun (WGS) entry which is preliminary data.</text>
</comment>
<name>A0ABQ8W4A8_PENCH</name>
<reference evidence="1 2" key="1">
    <citation type="journal article" date="2023" name="IMA Fungus">
        <title>Comparative genomic study of the Penicillium genus elucidates a diverse pangenome and 15 lateral gene transfer events.</title>
        <authorList>
            <person name="Petersen C."/>
            <person name="Sorensen T."/>
            <person name="Nielsen M.R."/>
            <person name="Sondergaard T.E."/>
            <person name="Sorensen J.L."/>
            <person name="Fitzpatrick D.A."/>
            <person name="Frisvad J.C."/>
            <person name="Nielsen K.L."/>
        </authorList>
    </citation>
    <scope>NUCLEOTIDE SEQUENCE [LARGE SCALE GENOMIC DNA]</scope>
    <source>
        <strain evidence="1 2">IBT 3361</strain>
    </source>
</reference>
<accession>A0ABQ8W4A8</accession>
<dbReference type="Proteomes" id="UP001220256">
    <property type="component" value="Unassembled WGS sequence"/>
</dbReference>
<protein>
    <submittedName>
        <fullName evidence="1">Uncharacterized protein</fullName>
    </submittedName>
</protein>
<organism evidence="1 2">
    <name type="scientific">Penicillium chrysogenum</name>
    <name type="common">Penicillium notatum</name>
    <dbReference type="NCBI Taxonomy" id="5076"/>
    <lineage>
        <taxon>Eukaryota</taxon>
        <taxon>Fungi</taxon>
        <taxon>Dikarya</taxon>
        <taxon>Ascomycota</taxon>
        <taxon>Pezizomycotina</taxon>
        <taxon>Eurotiomycetes</taxon>
        <taxon>Eurotiomycetidae</taxon>
        <taxon>Eurotiales</taxon>
        <taxon>Aspergillaceae</taxon>
        <taxon>Penicillium</taxon>
        <taxon>Penicillium chrysogenum species complex</taxon>
    </lineage>
</organism>
<evidence type="ECO:0000313" key="2">
    <source>
        <dbReference type="Proteomes" id="UP001220256"/>
    </source>
</evidence>
<proteinExistence type="predicted"/>
<evidence type="ECO:0000313" key="1">
    <source>
        <dbReference type="EMBL" id="KAJ5255479.1"/>
    </source>
</evidence>
<keyword evidence="2" id="KW-1185">Reference proteome</keyword>
<gene>
    <name evidence="1" type="ORF">N7505_010630</name>
</gene>
<dbReference type="EMBL" id="JAPVEB010000010">
    <property type="protein sequence ID" value="KAJ5255479.1"/>
    <property type="molecule type" value="Genomic_DNA"/>
</dbReference>
<sequence>MFTRSPLFLPNGETLLITSQSVEKQTWRPTQADCFLSWFTTPSGTKRFRYRGNRSAGIPHSGLRDADSSFQDF</sequence>